<dbReference type="RefSeq" id="WP_083141983.1">
    <property type="nucleotide sequence ID" value="NZ_MVID01000002.1"/>
</dbReference>
<proteinExistence type="predicted"/>
<evidence type="ECO:0000313" key="1">
    <source>
        <dbReference type="EMBL" id="SRX78544.1"/>
    </source>
</evidence>
<organism evidence="1 2">
    <name type="scientific">Mycolicibacterium parafortuitum</name>
    <name type="common">Mycobacterium parafortuitum</name>
    <dbReference type="NCBI Taxonomy" id="39692"/>
    <lineage>
        <taxon>Bacteria</taxon>
        <taxon>Bacillati</taxon>
        <taxon>Actinomycetota</taxon>
        <taxon>Actinomycetes</taxon>
        <taxon>Mycobacteriales</taxon>
        <taxon>Mycobacteriaceae</taxon>
        <taxon>Mycolicibacterium</taxon>
    </lineage>
</organism>
<evidence type="ECO:0000313" key="2">
    <source>
        <dbReference type="Proteomes" id="UP000252008"/>
    </source>
</evidence>
<gene>
    <name evidence="1" type="ORF">MPP7335_00268</name>
</gene>
<accession>A0A375YBS8</accession>
<dbReference type="EMBL" id="UEGS01000001">
    <property type="protein sequence ID" value="SRX78544.1"/>
    <property type="molecule type" value="Genomic_DNA"/>
</dbReference>
<evidence type="ECO:0008006" key="3">
    <source>
        <dbReference type="Google" id="ProtNLM"/>
    </source>
</evidence>
<protein>
    <recommendedName>
        <fullName evidence="3">DUF2867 domain-containing protein</fullName>
    </recommendedName>
</protein>
<sequence length="156" mass="17153">MASIQHIVERTDPDADLLACTTLTRIDHVDAHVFRAARARLPAEWAREILEGPPAVTRLRLRLGWMMLGIRLRPAAPDVIAGWPVTHRDAEYVRVQAMSPIGLSGQLITRVAGGEVTFATFARLGNPVARRIWAKVLPTHLAVVRSLVDGAASRSR</sequence>
<name>A0A375YBS8_MYCPF</name>
<keyword evidence="2" id="KW-1185">Reference proteome</keyword>
<dbReference type="STRING" id="39692.BST38_04200"/>
<dbReference type="Proteomes" id="UP000252008">
    <property type="component" value="Unassembled WGS sequence"/>
</dbReference>
<dbReference type="AlphaFoldDB" id="A0A375YBS8"/>
<reference evidence="1 2" key="1">
    <citation type="submission" date="2018-05" db="EMBL/GenBank/DDBJ databases">
        <authorList>
            <consortium name="IHU Genomes"/>
        </authorList>
    </citation>
    <scope>NUCLEOTIDE SEQUENCE [LARGE SCALE GENOMIC DNA]</scope>
    <source>
        <strain evidence="1 2">P7335</strain>
    </source>
</reference>